<sequence length="302" mass="32974">MKKWAGRARRGAQHDNETSLALYDKTAYEASAQVIRGYSTSFGAGARLLNKSTCRHITSIYAMVRVADEIVDTYRGPDARELLDGFERDVHASMDGGFGTNLVAHAFGLTSRATGITKDLTEPFFASMRMDLETTEHTPASFDRYVYGSAEVIGEMCLAAFVATPEGPGQASSEVREGARRLGAAYQKINFLRDLATDTGELGRSYFPGVTATSLTDATLASLVDDCRADIRAAELCLPALPRRARIAVTTTIDIYSHLLRRIERTPASRLCFERVRVPNPVKAALAARNACPWMGATRRPA</sequence>
<dbReference type="RefSeq" id="WP_083971833.1">
    <property type="nucleotide sequence ID" value="NZ_BBRC01000012.1"/>
</dbReference>
<dbReference type="InterPro" id="IPR019845">
    <property type="entry name" value="Squalene/phytoene_synthase_CS"/>
</dbReference>
<comment type="caution">
    <text evidence="3">The sequence shown here is derived from an EMBL/GenBank/DDBJ whole genome shotgun (WGS) entry which is preliminary data.</text>
</comment>
<dbReference type="PANTHER" id="PTHR31480">
    <property type="entry name" value="BIFUNCTIONAL LYCOPENE CYCLASE/PHYTOENE SYNTHASE"/>
    <property type="match status" value="1"/>
</dbReference>
<dbReference type="OrthoDB" id="9807580at2"/>
<evidence type="ECO:0000313" key="3">
    <source>
        <dbReference type="EMBL" id="NYI39985.1"/>
    </source>
</evidence>
<dbReference type="InterPro" id="IPR008949">
    <property type="entry name" value="Isoprenoid_synthase_dom_sf"/>
</dbReference>
<dbReference type="Proteomes" id="UP000547973">
    <property type="component" value="Unassembled WGS sequence"/>
</dbReference>
<dbReference type="GO" id="GO:0016765">
    <property type="term" value="F:transferase activity, transferring alkyl or aryl (other than methyl) groups"/>
    <property type="evidence" value="ECO:0007669"/>
    <property type="project" value="InterPro"/>
</dbReference>
<organism evidence="3 4">
    <name type="scientific">Demequina lutea</name>
    <dbReference type="NCBI Taxonomy" id="431489"/>
    <lineage>
        <taxon>Bacteria</taxon>
        <taxon>Bacillati</taxon>
        <taxon>Actinomycetota</taxon>
        <taxon>Actinomycetes</taxon>
        <taxon>Micrococcales</taxon>
        <taxon>Demequinaceae</taxon>
        <taxon>Demequina</taxon>
    </lineage>
</organism>
<dbReference type="EMBL" id="JACBZO010000001">
    <property type="protein sequence ID" value="NYI39985.1"/>
    <property type="molecule type" value="Genomic_DNA"/>
</dbReference>
<dbReference type="SUPFAM" id="SSF48576">
    <property type="entry name" value="Terpenoid synthases"/>
    <property type="match status" value="1"/>
</dbReference>
<evidence type="ECO:0000256" key="2">
    <source>
        <dbReference type="ARBA" id="ARBA00022679"/>
    </source>
</evidence>
<keyword evidence="4" id="KW-1185">Reference proteome</keyword>
<dbReference type="AlphaFoldDB" id="A0A7Y9Z9I5"/>
<protein>
    <submittedName>
        <fullName evidence="3">Phytoene/squalene synthetase</fullName>
    </submittedName>
</protein>
<dbReference type="Pfam" id="PF00494">
    <property type="entry name" value="SQS_PSY"/>
    <property type="match status" value="1"/>
</dbReference>
<name>A0A7Y9Z9I5_9MICO</name>
<dbReference type="SFLD" id="SFLDS00005">
    <property type="entry name" value="Isoprenoid_Synthase_Type_I"/>
    <property type="match status" value="1"/>
</dbReference>
<dbReference type="GO" id="GO:0008299">
    <property type="term" value="P:isoprenoid biosynthetic process"/>
    <property type="evidence" value="ECO:0007669"/>
    <property type="project" value="UniProtKB-ARBA"/>
</dbReference>
<proteinExistence type="predicted"/>
<keyword evidence="2" id="KW-0808">Transferase</keyword>
<dbReference type="UniPathway" id="UPA00799"/>
<dbReference type="PROSITE" id="PS01045">
    <property type="entry name" value="SQUALEN_PHYTOEN_SYN_2"/>
    <property type="match status" value="1"/>
</dbReference>
<comment type="pathway">
    <text evidence="1">Carotenoid biosynthesis; phytoene biosynthesis.</text>
</comment>
<dbReference type="SFLD" id="SFLDG01018">
    <property type="entry name" value="Squalene/Phytoene_Synthase_Lik"/>
    <property type="match status" value="1"/>
</dbReference>
<dbReference type="Gene3D" id="1.10.600.10">
    <property type="entry name" value="Farnesyl Diphosphate Synthase"/>
    <property type="match status" value="1"/>
</dbReference>
<reference evidence="3 4" key="1">
    <citation type="submission" date="2020-07" db="EMBL/GenBank/DDBJ databases">
        <title>Sequencing the genomes of 1000 actinobacteria strains.</title>
        <authorList>
            <person name="Klenk H.-P."/>
        </authorList>
    </citation>
    <scope>NUCLEOTIDE SEQUENCE [LARGE SCALE GENOMIC DNA]</scope>
    <source>
        <strain evidence="3 4">DSM 19970</strain>
    </source>
</reference>
<dbReference type="InterPro" id="IPR002060">
    <property type="entry name" value="Squ/phyt_synthse"/>
</dbReference>
<gene>
    <name evidence="3" type="ORF">BKA03_000104</name>
</gene>
<evidence type="ECO:0000313" key="4">
    <source>
        <dbReference type="Proteomes" id="UP000547973"/>
    </source>
</evidence>
<accession>A0A7Y9Z9I5</accession>
<evidence type="ECO:0000256" key="1">
    <source>
        <dbReference type="ARBA" id="ARBA00004684"/>
    </source>
</evidence>